<dbReference type="SUPFAM" id="SSF51230">
    <property type="entry name" value="Single hybrid motif"/>
    <property type="match status" value="1"/>
</dbReference>
<reference evidence="2 3" key="1">
    <citation type="submission" date="2016-11" db="EMBL/GenBank/DDBJ databases">
        <authorList>
            <person name="Varghese N."/>
            <person name="Submissions S."/>
        </authorList>
    </citation>
    <scope>NUCLEOTIDE SEQUENCE [LARGE SCALE GENOMIC DNA]</scope>
    <source>
        <strain evidence="2 3">DSM 29620</strain>
    </source>
</reference>
<sequence length="139" mass="14041">MSILPPTEGARAAELTDDDLQQIVDAFRGSGCTLLELTSGAIRLRLGRRPAESSPSAGGKTVPVAAPFVGTFTGSVAAGQTVGKGAVLGTIRSLRAETGVLATEAGTIAAQLVPEGSFVAFGAPLFEIYPETPEGGQAQ</sequence>
<evidence type="ECO:0000313" key="2">
    <source>
        <dbReference type="EMBL" id="SHK70026.1"/>
    </source>
</evidence>
<dbReference type="RefSeq" id="WP_188129242.1">
    <property type="nucleotide sequence ID" value="NZ_FNIO01000007.1"/>
</dbReference>
<gene>
    <name evidence="2" type="ORF">SAMN05444142_10818</name>
</gene>
<proteinExistence type="predicted"/>
<evidence type="ECO:0000313" key="3">
    <source>
        <dbReference type="Proteomes" id="UP000324252"/>
    </source>
</evidence>
<dbReference type="AlphaFoldDB" id="A0A1H0L8Z0"/>
<dbReference type="InterPro" id="IPR000089">
    <property type="entry name" value="Biotin_lipoyl"/>
</dbReference>
<dbReference type="InterPro" id="IPR011053">
    <property type="entry name" value="Single_hybrid_motif"/>
</dbReference>
<dbReference type="Proteomes" id="UP000324252">
    <property type="component" value="Unassembled WGS sequence"/>
</dbReference>
<organism evidence="2 3">
    <name type="scientific">Lutimaribacter pacificus</name>
    <dbReference type="NCBI Taxonomy" id="391948"/>
    <lineage>
        <taxon>Bacteria</taxon>
        <taxon>Pseudomonadati</taxon>
        <taxon>Pseudomonadota</taxon>
        <taxon>Alphaproteobacteria</taxon>
        <taxon>Rhodobacterales</taxon>
        <taxon>Roseobacteraceae</taxon>
        <taxon>Lutimaribacter</taxon>
    </lineage>
</organism>
<protein>
    <submittedName>
        <fullName evidence="2">Biotin-requiring enzyme</fullName>
    </submittedName>
</protein>
<evidence type="ECO:0000259" key="1">
    <source>
        <dbReference type="Pfam" id="PF00364"/>
    </source>
</evidence>
<accession>A0A1H0L8Z0</accession>
<dbReference type="CDD" id="cd06850">
    <property type="entry name" value="biotinyl_domain"/>
    <property type="match status" value="1"/>
</dbReference>
<keyword evidence="3" id="KW-1185">Reference proteome</keyword>
<name>A0A1H0L8Z0_9RHOB</name>
<dbReference type="Gene3D" id="2.40.50.100">
    <property type="match status" value="1"/>
</dbReference>
<dbReference type="EMBL" id="FQZZ01000008">
    <property type="protein sequence ID" value="SHK70026.1"/>
    <property type="molecule type" value="Genomic_DNA"/>
</dbReference>
<feature type="domain" description="Lipoyl-binding" evidence="1">
    <location>
        <begin position="64"/>
        <end position="128"/>
    </location>
</feature>
<dbReference type="Pfam" id="PF00364">
    <property type="entry name" value="Biotin_lipoyl"/>
    <property type="match status" value="1"/>
</dbReference>